<gene>
    <name evidence="2" type="ordered locus">pRL120568</name>
</gene>
<proteinExistence type="predicted"/>
<evidence type="ECO:0000256" key="1">
    <source>
        <dbReference type="SAM" id="MobiDB-lite"/>
    </source>
</evidence>
<dbReference type="AlphaFoldDB" id="Q1M3P6"/>
<feature type="compositionally biased region" description="Basic and acidic residues" evidence="1">
    <location>
        <begin position="1"/>
        <end position="10"/>
    </location>
</feature>
<accession>Q1M3P6</accession>
<evidence type="ECO:0000313" key="3">
    <source>
        <dbReference type="Proteomes" id="UP000006575"/>
    </source>
</evidence>
<feature type="region of interest" description="Disordered" evidence="1">
    <location>
        <begin position="1"/>
        <end position="25"/>
    </location>
</feature>
<dbReference type="Proteomes" id="UP000006575">
    <property type="component" value="Plasmid pRL12"/>
</dbReference>
<dbReference type="EnsemblBacteria" id="CAK12278">
    <property type="protein sequence ID" value="CAK12278"/>
    <property type="gene ID" value="pRL120568"/>
</dbReference>
<organism evidence="2 3">
    <name type="scientific">Rhizobium johnstonii (strain DSM 114642 / LMG 32736 / 3841)</name>
    <name type="common">Rhizobium leguminosarum bv. viciae</name>
    <dbReference type="NCBI Taxonomy" id="216596"/>
    <lineage>
        <taxon>Bacteria</taxon>
        <taxon>Pseudomonadati</taxon>
        <taxon>Pseudomonadota</taxon>
        <taxon>Alphaproteobacteria</taxon>
        <taxon>Hyphomicrobiales</taxon>
        <taxon>Rhizobiaceae</taxon>
        <taxon>Rhizobium/Agrobacterium group</taxon>
        <taxon>Rhizobium</taxon>
        <taxon>Rhizobium johnstonii</taxon>
    </lineage>
</organism>
<sequence>MFAAETEKTVKRMPPRPDLQLQSISSESSVLPSSGLMAITYVIEEVSKTGTKISWQARDRQRQLVTE</sequence>
<dbReference type="KEGG" id="rle:pRL120568"/>
<dbReference type="HOGENOM" id="CLU_2809472_0_0_5"/>
<reference evidence="2 3" key="1">
    <citation type="journal article" date="2006" name="Genome Biol.">
        <title>The genome of Rhizobium leguminosarum has recognizable core and accessory components.</title>
        <authorList>
            <person name="Young J.W."/>
            <person name="Crossman L.C."/>
            <person name="Johnston A.W.B."/>
            <person name="Thomson N.R."/>
            <person name="Ghazoui Z.F."/>
            <person name="Hull K.H."/>
            <person name="Wexler M."/>
            <person name="Curson A.R.J."/>
            <person name="Todd J.D."/>
            <person name="Poole P.S."/>
            <person name="Mauchline T.H."/>
            <person name="East A.K."/>
            <person name="Quail M.A."/>
            <person name="Churcher C."/>
            <person name="Arrowsmith C."/>
            <person name="Cherevach A."/>
            <person name="Chillingworth T."/>
            <person name="Clarke K."/>
            <person name="Cronin A."/>
            <person name="Davis P."/>
            <person name="Fraser A."/>
            <person name="Hance Z."/>
            <person name="Hauser H."/>
            <person name="Jagels K."/>
            <person name="Moule S."/>
            <person name="Mungall K."/>
            <person name="Norbertczak H."/>
            <person name="Rabbinowitsch E."/>
            <person name="Sanders M."/>
            <person name="Simmonds M."/>
            <person name="Whitehead S."/>
            <person name="Parkhill J."/>
        </authorList>
    </citation>
    <scope>NUCLEOTIDE SEQUENCE [LARGE SCALE GENOMIC DNA]</scope>
    <source>
        <strain evidence="3">DSM 114642 / LMG 32736 / 3841</strain>
    </source>
</reference>
<keyword evidence="3" id="KW-1185">Reference proteome</keyword>
<evidence type="ECO:0000313" key="2">
    <source>
        <dbReference type="EMBL" id="CAK12278.1"/>
    </source>
</evidence>
<geneLocation type="plasmid" evidence="3">
    <name>pRL12</name>
</geneLocation>
<protein>
    <submittedName>
        <fullName evidence="2">Uncharacterized protein</fullName>
    </submittedName>
</protein>
<name>Q1M3P6_RHIJ3</name>
<dbReference type="EMBL" id="AM236086">
    <property type="protein sequence ID" value="CAK12278.1"/>
    <property type="molecule type" value="Genomic_DNA"/>
</dbReference>